<dbReference type="AlphaFoldDB" id="A0A9P8TVD3"/>
<organism evidence="7 8">
    <name type="scientific">Trichoderma cornu-damae</name>
    <dbReference type="NCBI Taxonomy" id="654480"/>
    <lineage>
        <taxon>Eukaryota</taxon>
        <taxon>Fungi</taxon>
        <taxon>Dikarya</taxon>
        <taxon>Ascomycota</taxon>
        <taxon>Pezizomycotina</taxon>
        <taxon>Sordariomycetes</taxon>
        <taxon>Hypocreomycetidae</taxon>
        <taxon>Hypocreales</taxon>
        <taxon>Hypocreaceae</taxon>
        <taxon>Trichoderma</taxon>
    </lineage>
</organism>
<dbReference type="PANTHER" id="PTHR44167:SF29">
    <property type="entry name" value="SERINE_THREONINE PROTEIN KINASE-43"/>
    <property type="match status" value="1"/>
</dbReference>
<evidence type="ECO:0000313" key="7">
    <source>
        <dbReference type="EMBL" id="KAH6605109.1"/>
    </source>
</evidence>
<name>A0A9P8TVD3_9HYPO</name>
<comment type="catalytic activity">
    <reaction evidence="3">
        <text>L-seryl-[protein] + ATP = O-phospho-L-seryl-[protein] + ADP + H(+)</text>
        <dbReference type="Rhea" id="RHEA:17989"/>
        <dbReference type="Rhea" id="RHEA-COMP:9863"/>
        <dbReference type="Rhea" id="RHEA-COMP:11604"/>
        <dbReference type="ChEBI" id="CHEBI:15378"/>
        <dbReference type="ChEBI" id="CHEBI:29999"/>
        <dbReference type="ChEBI" id="CHEBI:30616"/>
        <dbReference type="ChEBI" id="CHEBI:83421"/>
        <dbReference type="ChEBI" id="CHEBI:456216"/>
        <dbReference type="EC" id="2.7.11.1"/>
    </reaction>
</comment>
<dbReference type="PROSITE" id="PS00108">
    <property type="entry name" value="PROTEIN_KINASE_ST"/>
    <property type="match status" value="1"/>
</dbReference>
<sequence length="624" mass="70540">MEGAPDKSETRCDDDYELPAAYLRLVDSREQEIFKIGRDPEANAFSIQTDSENLVSRNHCEIYVIVYEPSVNHVYVRDRKSVNGTFVNGEVIGIGPQISSGYLLQDGDVIEIRPHWKFFFHQPRRPPSRPLTAIQTDECQVFESEYLMTPRCLGSGAEGSVYLALESKTKRQLVCKLINLGRQDGKMPRDELYRKLQEINVLRQLRHPNILPYIDAIISPHSLYIFTELASGGDLVSFINRHDFIQEIDCRIILRQVVRGLAYLHRKGIIHRDLKPENILLAYSPKIAYHRIMLSDFGACAVPRRSRMMTDIGTFEYKAPEVFSTTEAQTTAVDVWSLGLVALRLLIYDVESFGSLTHMNQQSLEQVVKTMIQDVSPKRSSNSQRFVLACLQLTPINRITAAEAECHDWFCTPQKHFEFFQQLDRRCRTDADNDTQLKPMPWDLASLQPLSPKSASVDPSANSGDRSVRWSSPPCVETSGYFQDARKGTKAARLGSITGLSSPPHESCAPMSKDKLATGSPGVGCKGEKGLDAPRRDRHEEYRKLEARIMTPRQLRVCDVLQLPLPGLDRHLKPAHSKTHRQEVLAELKRLNAKFLTGTMQAIMENEGDAGFNEREDLASSGVR</sequence>
<dbReference type="InterPro" id="IPR008984">
    <property type="entry name" value="SMAD_FHA_dom_sf"/>
</dbReference>
<dbReference type="Pfam" id="PF00069">
    <property type="entry name" value="Pkinase"/>
    <property type="match status" value="1"/>
</dbReference>
<feature type="region of interest" description="Disordered" evidence="4">
    <location>
        <begin position="434"/>
        <end position="471"/>
    </location>
</feature>
<dbReference type="GO" id="GO:0051598">
    <property type="term" value="P:meiotic recombination checkpoint signaling"/>
    <property type="evidence" value="ECO:0007669"/>
    <property type="project" value="TreeGrafter"/>
</dbReference>
<accession>A0A9P8TVD3</accession>
<evidence type="ECO:0000259" key="6">
    <source>
        <dbReference type="PROSITE" id="PS50011"/>
    </source>
</evidence>
<comment type="caution">
    <text evidence="7">The sequence shown here is derived from an EMBL/GenBank/DDBJ whole genome shotgun (WGS) entry which is preliminary data.</text>
</comment>
<dbReference type="PROSITE" id="PS50006">
    <property type="entry name" value="FHA_DOMAIN"/>
    <property type="match status" value="1"/>
</dbReference>
<feature type="domain" description="FHA" evidence="5">
    <location>
        <begin position="34"/>
        <end position="92"/>
    </location>
</feature>
<evidence type="ECO:0000256" key="3">
    <source>
        <dbReference type="ARBA" id="ARBA00048679"/>
    </source>
</evidence>
<protein>
    <submittedName>
        <fullName evidence="7">Uncharacterized protein</fullName>
    </submittedName>
</protein>
<dbReference type="SUPFAM" id="SSF56112">
    <property type="entry name" value="Protein kinase-like (PK-like)"/>
    <property type="match status" value="1"/>
</dbReference>
<evidence type="ECO:0000256" key="1">
    <source>
        <dbReference type="ARBA" id="ARBA00005575"/>
    </source>
</evidence>
<dbReference type="PANTHER" id="PTHR44167">
    <property type="entry name" value="OVARIAN-SPECIFIC SERINE/THREONINE-PROTEIN KINASE LOK-RELATED"/>
    <property type="match status" value="1"/>
</dbReference>
<feature type="domain" description="Protein kinase" evidence="6">
    <location>
        <begin position="147"/>
        <end position="410"/>
    </location>
</feature>
<dbReference type="Pfam" id="PF00498">
    <property type="entry name" value="FHA"/>
    <property type="match status" value="1"/>
</dbReference>
<dbReference type="InterPro" id="IPR000253">
    <property type="entry name" value="FHA_dom"/>
</dbReference>
<dbReference type="GO" id="GO:0004674">
    <property type="term" value="F:protein serine/threonine kinase activity"/>
    <property type="evidence" value="ECO:0007669"/>
    <property type="project" value="UniProtKB-EC"/>
</dbReference>
<dbReference type="GO" id="GO:0005737">
    <property type="term" value="C:cytoplasm"/>
    <property type="evidence" value="ECO:0007669"/>
    <property type="project" value="TreeGrafter"/>
</dbReference>
<dbReference type="GO" id="GO:0005524">
    <property type="term" value="F:ATP binding"/>
    <property type="evidence" value="ECO:0007669"/>
    <property type="project" value="InterPro"/>
</dbReference>
<dbReference type="SUPFAM" id="SSF49879">
    <property type="entry name" value="SMAD/FHA domain"/>
    <property type="match status" value="1"/>
</dbReference>
<dbReference type="Proteomes" id="UP000827724">
    <property type="component" value="Unassembled WGS sequence"/>
</dbReference>
<dbReference type="OrthoDB" id="74764at2759"/>
<evidence type="ECO:0000313" key="8">
    <source>
        <dbReference type="Proteomes" id="UP000827724"/>
    </source>
</evidence>
<comment type="similarity">
    <text evidence="1">Belongs to the protein kinase superfamily. CAMK Ser/Thr protein kinase family. CHEK2 subfamily.</text>
</comment>
<dbReference type="PROSITE" id="PS50011">
    <property type="entry name" value="PROTEIN_KINASE_DOM"/>
    <property type="match status" value="1"/>
</dbReference>
<dbReference type="Gene3D" id="1.10.510.10">
    <property type="entry name" value="Transferase(Phosphotransferase) domain 1"/>
    <property type="match status" value="1"/>
</dbReference>
<dbReference type="EMBL" id="JAIWOZ010000005">
    <property type="protein sequence ID" value="KAH6605109.1"/>
    <property type="molecule type" value="Genomic_DNA"/>
</dbReference>
<dbReference type="SMART" id="SM00220">
    <property type="entry name" value="S_TKc"/>
    <property type="match status" value="1"/>
</dbReference>
<comment type="catalytic activity">
    <reaction evidence="2">
        <text>L-threonyl-[protein] + ATP = O-phospho-L-threonyl-[protein] + ADP + H(+)</text>
        <dbReference type="Rhea" id="RHEA:46608"/>
        <dbReference type="Rhea" id="RHEA-COMP:11060"/>
        <dbReference type="Rhea" id="RHEA-COMP:11605"/>
        <dbReference type="ChEBI" id="CHEBI:15378"/>
        <dbReference type="ChEBI" id="CHEBI:30013"/>
        <dbReference type="ChEBI" id="CHEBI:30616"/>
        <dbReference type="ChEBI" id="CHEBI:61977"/>
        <dbReference type="ChEBI" id="CHEBI:456216"/>
        <dbReference type="EC" id="2.7.11.1"/>
    </reaction>
</comment>
<evidence type="ECO:0000256" key="2">
    <source>
        <dbReference type="ARBA" id="ARBA00047899"/>
    </source>
</evidence>
<evidence type="ECO:0000259" key="5">
    <source>
        <dbReference type="PROSITE" id="PS50006"/>
    </source>
</evidence>
<reference evidence="7" key="1">
    <citation type="submission" date="2021-08" db="EMBL/GenBank/DDBJ databases">
        <title>Chromosome-Level Trichoderma cornu-damae using Hi-C Data.</title>
        <authorList>
            <person name="Kim C.S."/>
        </authorList>
    </citation>
    <scope>NUCLEOTIDE SEQUENCE</scope>
    <source>
        <strain evidence="7">KA19-0412C</strain>
    </source>
</reference>
<dbReference type="GO" id="GO:0005634">
    <property type="term" value="C:nucleus"/>
    <property type="evidence" value="ECO:0007669"/>
    <property type="project" value="TreeGrafter"/>
</dbReference>
<gene>
    <name evidence="7" type="ORF">Trco_006816</name>
</gene>
<evidence type="ECO:0000256" key="4">
    <source>
        <dbReference type="SAM" id="MobiDB-lite"/>
    </source>
</evidence>
<dbReference type="InterPro" id="IPR000719">
    <property type="entry name" value="Prot_kinase_dom"/>
</dbReference>
<dbReference type="InterPro" id="IPR008271">
    <property type="entry name" value="Ser/Thr_kinase_AS"/>
</dbReference>
<dbReference type="SMART" id="SM00240">
    <property type="entry name" value="FHA"/>
    <property type="match status" value="1"/>
</dbReference>
<dbReference type="Gene3D" id="2.60.200.20">
    <property type="match status" value="1"/>
</dbReference>
<dbReference type="InterPro" id="IPR011009">
    <property type="entry name" value="Kinase-like_dom_sf"/>
</dbReference>
<keyword evidence="8" id="KW-1185">Reference proteome</keyword>
<feature type="compositionally biased region" description="Polar residues" evidence="4">
    <location>
        <begin position="448"/>
        <end position="465"/>
    </location>
</feature>
<proteinExistence type="inferred from homology"/>